<evidence type="ECO:0000313" key="3">
    <source>
        <dbReference type="Proteomes" id="UP000622638"/>
    </source>
</evidence>
<feature type="region of interest" description="Disordered" evidence="1">
    <location>
        <begin position="65"/>
        <end position="86"/>
    </location>
</feature>
<comment type="caution">
    <text evidence="2">The sequence shown here is derived from an EMBL/GenBank/DDBJ whole genome shotgun (WGS) entry which is preliminary data.</text>
</comment>
<feature type="compositionally biased region" description="Basic and acidic residues" evidence="1">
    <location>
        <begin position="1"/>
        <end position="12"/>
    </location>
</feature>
<dbReference type="EMBL" id="BMKG01000003">
    <property type="protein sequence ID" value="GGB89373.1"/>
    <property type="molecule type" value="Genomic_DNA"/>
</dbReference>
<dbReference type="Proteomes" id="UP000622638">
    <property type="component" value="Unassembled WGS sequence"/>
</dbReference>
<sequence length="86" mass="9402">MQPQKEAGDNDGHAQQGPQVHYGLHTLSSKVRPTILADGTPIAGHKRPNPALKLGARIRCRAPNRLCPRKRPPARKVAWKMGSVPI</sequence>
<feature type="compositionally biased region" description="Basic residues" evidence="1">
    <location>
        <begin position="65"/>
        <end position="78"/>
    </location>
</feature>
<reference evidence="3" key="1">
    <citation type="journal article" date="2019" name="Int. J. Syst. Evol. Microbiol.">
        <title>The Global Catalogue of Microorganisms (GCM) 10K type strain sequencing project: providing services to taxonomists for standard genome sequencing and annotation.</title>
        <authorList>
            <consortium name="The Broad Institute Genomics Platform"/>
            <consortium name="The Broad Institute Genome Sequencing Center for Infectious Disease"/>
            <person name="Wu L."/>
            <person name="Ma J."/>
        </authorList>
    </citation>
    <scope>NUCLEOTIDE SEQUENCE [LARGE SCALE GENOMIC DNA]</scope>
    <source>
        <strain evidence="3">CGMCC 1.15931</strain>
    </source>
</reference>
<evidence type="ECO:0000313" key="2">
    <source>
        <dbReference type="EMBL" id="GGB89373.1"/>
    </source>
</evidence>
<name>A0ABQ1K9D1_9BURK</name>
<gene>
    <name evidence="2" type="ORF">GCM10011572_09360</name>
</gene>
<feature type="region of interest" description="Disordered" evidence="1">
    <location>
        <begin position="1"/>
        <end position="27"/>
    </location>
</feature>
<keyword evidence="3" id="KW-1185">Reference proteome</keyword>
<proteinExistence type="predicted"/>
<evidence type="ECO:0000256" key="1">
    <source>
        <dbReference type="SAM" id="MobiDB-lite"/>
    </source>
</evidence>
<organism evidence="2 3">
    <name type="scientific">Pseudoduganella buxea</name>
    <dbReference type="NCBI Taxonomy" id="1949069"/>
    <lineage>
        <taxon>Bacteria</taxon>
        <taxon>Pseudomonadati</taxon>
        <taxon>Pseudomonadota</taxon>
        <taxon>Betaproteobacteria</taxon>
        <taxon>Burkholderiales</taxon>
        <taxon>Oxalobacteraceae</taxon>
        <taxon>Telluria group</taxon>
        <taxon>Pseudoduganella</taxon>
    </lineage>
</organism>
<accession>A0ABQ1K9D1</accession>
<protein>
    <submittedName>
        <fullName evidence="2">Uncharacterized protein</fullName>
    </submittedName>
</protein>